<dbReference type="PANTHER" id="PTHR19446">
    <property type="entry name" value="REVERSE TRANSCRIPTASES"/>
    <property type="match status" value="1"/>
</dbReference>
<dbReference type="InterPro" id="IPR043502">
    <property type="entry name" value="DNA/RNA_pol_sf"/>
</dbReference>
<dbReference type="Proteomes" id="UP000009138">
    <property type="component" value="Unassembled WGS sequence"/>
</dbReference>
<dbReference type="eggNOG" id="KOG1075">
    <property type="taxonomic scope" value="Eukaryota"/>
</dbReference>
<dbReference type="InParanoid" id="I1CMS5"/>
<dbReference type="SUPFAM" id="SSF56672">
    <property type="entry name" value="DNA/RNA polymerases"/>
    <property type="match status" value="1"/>
</dbReference>
<feature type="domain" description="Reverse transcriptase" evidence="1">
    <location>
        <begin position="1"/>
        <end position="299"/>
    </location>
</feature>
<dbReference type="STRING" id="246409.I1CMS5"/>
<reference evidence="2 3" key="1">
    <citation type="journal article" date="2009" name="PLoS Genet.">
        <title>Genomic analysis of the basal lineage fungus Rhizopus oryzae reveals a whole-genome duplication.</title>
        <authorList>
            <person name="Ma L.-J."/>
            <person name="Ibrahim A.S."/>
            <person name="Skory C."/>
            <person name="Grabherr M.G."/>
            <person name="Burger G."/>
            <person name="Butler M."/>
            <person name="Elias M."/>
            <person name="Idnurm A."/>
            <person name="Lang B.F."/>
            <person name="Sone T."/>
            <person name="Abe A."/>
            <person name="Calvo S.E."/>
            <person name="Corrochano L.M."/>
            <person name="Engels R."/>
            <person name="Fu J."/>
            <person name="Hansberg W."/>
            <person name="Kim J.-M."/>
            <person name="Kodira C.D."/>
            <person name="Koehrsen M.J."/>
            <person name="Liu B."/>
            <person name="Miranda-Saavedra D."/>
            <person name="O'Leary S."/>
            <person name="Ortiz-Castellanos L."/>
            <person name="Poulter R."/>
            <person name="Rodriguez-Romero J."/>
            <person name="Ruiz-Herrera J."/>
            <person name="Shen Y.-Q."/>
            <person name="Zeng Q."/>
            <person name="Galagan J."/>
            <person name="Birren B.W."/>
            <person name="Cuomo C.A."/>
            <person name="Wickes B.L."/>
        </authorList>
    </citation>
    <scope>NUCLEOTIDE SEQUENCE [LARGE SCALE GENOMIC DNA]</scope>
    <source>
        <strain evidence="3">RA 99-880 / ATCC MYA-4621 / FGSC 9543 / NRRL 43880</strain>
    </source>
</reference>
<dbReference type="PROSITE" id="PS50878">
    <property type="entry name" value="RT_POL"/>
    <property type="match status" value="1"/>
</dbReference>
<keyword evidence="3" id="KW-1185">Reference proteome</keyword>
<dbReference type="AlphaFoldDB" id="I1CMS5"/>
<dbReference type="GeneID" id="93621431"/>
<sequence>MAQYFKHIFASDLLPHSTDTILITNDSTPDPYDVASCPITIDSVNNAIAQPPRRKAPSVDHLTIEMIAPLTDNLTPILVHLFQLCWRKILEKCLYLDLVDQSPPLDITQDGFREARGTIDQALCLIESCSILRKRHRINPTLAFLDIKSAYNTVDRSYIWRTLQPCLDSALLDLLKNLFNEVQIEVILDNAKSSRFSPKTGVLQGSILSPFLYSIYINQLPSFLRAHPLPHKAENDPVDFALSVNCLLYADDVVLIAFSAQLPAILQKCEEHSYQLGYRWNPVKCTILAPPEDTQSYTLNPYTSRWLFPYSRTYPRQHQQSTENNE</sequence>
<organism evidence="2 3">
    <name type="scientific">Rhizopus delemar (strain RA 99-880 / ATCC MYA-4621 / FGSC 9543 / NRRL 43880)</name>
    <name type="common">Mucormycosis agent</name>
    <name type="synonym">Rhizopus arrhizus var. delemar</name>
    <dbReference type="NCBI Taxonomy" id="246409"/>
    <lineage>
        <taxon>Eukaryota</taxon>
        <taxon>Fungi</taxon>
        <taxon>Fungi incertae sedis</taxon>
        <taxon>Mucoromycota</taxon>
        <taxon>Mucoromycotina</taxon>
        <taxon>Mucoromycetes</taxon>
        <taxon>Mucorales</taxon>
        <taxon>Mucorineae</taxon>
        <taxon>Rhizopodaceae</taxon>
        <taxon>Rhizopus</taxon>
    </lineage>
</organism>
<dbReference type="RefSeq" id="XP_067525151.1">
    <property type="nucleotide sequence ID" value="XM_067669050.1"/>
</dbReference>
<evidence type="ECO:0000313" key="2">
    <source>
        <dbReference type="EMBL" id="EIE89755.1"/>
    </source>
</evidence>
<dbReference type="CDD" id="cd01650">
    <property type="entry name" value="RT_nLTR_like"/>
    <property type="match status" value="1"/>
</dbReference>
<dbReference type="Pfam" id="PF00078">
    <property type="entry name" value="RVT_1"/>
    <property type="match status" value="1"/>
</dbReference>
<dbReference type="OrthoDB" id="417908at2759"/>
<evidence type="ECO:0000259" key="1">
    <source>
        <dbReference type="PROSITE" id="PS50878"/>
    </source>
</evidence>
<protein>
    <recommendedName>
        <fullName evidence="1">Reverse transcriptase domain-containing protein</fullName>
    </recommendedName>
</protein>
<dbReference type="InterPro" id="IPR000477">
    <property type="entry name" value="RT_dom"/>
</dbReference>
<evidence type="ECO:0000313" key="3">
    <source>
        <dbReference type="Proteomes" id="UP000009138"/>
    </source>
</evidence>
<proteinExistence type="predicted"/>
<accession>I1CMS5</accession>
<dbReference type="VEuPathDB" id="FungiDB:RO3G_14466"/>
<dbReference type="EMBL" id="CH476745">
    <property type="protein sequence ID" value="EIE89755.1"/>
    <property type="molecule type" value="Genomic_DNA"/>
</dbReference>
<name>I1CMS5_RHIO9</name>
<gene>
    <name evidence="2" type="ORF">RO3G_14466</name>
</gene>